<organism evidence="1">
    <name type="scientific">Rhizophagus irregularis (strain DAOM 181602 / DAOM 197198 / MUCL 43194)</name>
    <name type="common">Arbuscular mycorrhizal fungus</name>
    <name type="synonym">Glomus intraradices</name>
    <dbReference type="NCBI Taxonomy" id="747089"/>
    <lineage>
        <taxon>Eukaryota</taxon>
        <taxon>Fungi</taxon>
        <taxon>Fungi incertae sedis</taxon>
        <taxon>Mucoromycota</taxon>
        <taxon>Glomeromycotina</taxon>
        <taxon>Glomeromycetes</taxon>
        <taxon>Glomerales</taxon>
        <taxon>Glomeraceae</taxon>
        <taxon>Rhizophagus</taxon>
    </lineage>
</organism>
<gene>
    <name evidence="1" type="ORF">GLOINDRAFT_182122</name>
</gene>
<proteinExistence type="predicted"/>
<accession>U9UAY1</accession>
<dbReference type="HOGENOM" id="CLU_2672341_0_0_1"/>
<sequence length="75" mass="8503">MDNKKKTLLTGSVYSQSIFLISNLVTTFRLDGEVSVKEIEYLLDLSFKDYSIPGLPITFLSYIDFSKCLKTKIGD</sequence>
<protein>
    <submittedName>
        <fullName evidence="1">Uncharacterized protein</fullName>
    </submittedName>
</protein>
<dbReference type="EMBL" id="KI284569">
    <property type="protein sequence ID" value="ESA12781.1"/>
    <property type="molecule type" value="Genomic_DNA"/>
</dbReference>
<reference evidence="1" key="1">
    <citation type="submission" date="2013-07" db="EMBL/GenBank/DDBJ databases">
        <title>The genome of an arbuscular mycorrhizal fungus provides insights into the evolution of the oldest plant symbiosis.</title>
        <authorList>
            <consortium name="DOE Joint Genome Institute"/>
            <person name="Tisserant E."/>
            <person name="Malbreil M."/>
            <person name="Kuo A."/>
            <person name="Kohler A."/>
            <person name="Symeonidi A."/>
            <person name="Balestrini R."/>
            <person name="Charron P."/>
            <person name="Duensing N."/>
            <person name="Frei-dit-Frey N."/>
            <person name="Gianinazzi-Pearson V."/>
            <person name="Gilbert B."/>
            <person name="Handa Y."/>
            <person name="Hijri M."/>
            <person name="Kaul R."/>
            <person name="Kawaguchi M."/>
            <person name="Krajinski F."/>
            <person name="Lammers P."/>
            <person name="Lapierre D."/>
            <person name="Masclaux F.G."/>
            <person name="Murat C."/>
            <person name="Morin E."/>
            <person name="Ndikumana S."/>
            <person name="Pagni M."/>
            <person name="Petitpierre D."/>
            <person name="Requena N."/>
            <person name="Rosikiewicz P."/>
            <person name="Riley R."/>
            <person name="Saito K."/>
            <person name="San Clemente H."/>
            <person name="Shapiro H."/>
            <person name="van Tuinen D."/>
            <person name="Becard G."/>
            <person name="Bonfante P."/>
            <person name="Paszkowski U."/>
            <person name="Shachar-Hill Y."/>
            <person name="Young J.P."/>
            <person name="Sanders I.R."/>
            <person name="Henrissat B."/>
            <person name="Rensing S.A."/>
            <person name="Grigoriev I.V."/>
            <person name="Corradi N."/>
            <person name="Roux C."/>
            <person name="Martin F."/>
        </authorList>
    </citation>
    <scope>NUCLEOTIDE SEQUENCE</scope>
    <source>
        <strain evidence="1">DAOM 197198</strain>
    </source>
</reference>
<evidence type="ECO:0000313" key="1">
    <source>
        <dbReference type="EMBL" id="ESA12781.1"/>
    </source>
</evidence>
<name>U9UAY1_RHIID</name>
<dbReference type="AlphaFoldDB" id="U9UAY1"/>